<sequence length="61" mass="6877">MDQMPIWIQVSQFSLDFFTRKGLSYDASALGKPLYMDGITASQQRLAFAKVCVKIVIGFMI</sequence>
<comment type="caution">
    <text evidence="1">The sequence shown here is derived from an EMBL/GenBank/DDBJ whole genome shotgun (WGS) entry which is preliminary data.</text>
</comment>
<evidence type="ECO:0008006" key="3">
    <source>
        <dbReference type="Google" id="ProtNLM"/>
    </source>
</evidence>
<protein>
    <recommendedName>
        <fullName evidence="3">DUF4283 domain-containing protein</fullName>
    </recommendedName>
</protein>
<accession>A0A7J9F9G2</accession>
<proteinExistence type="predicted"/>
<gene>
    <name evidence="1" type="ORF">Gotri_002788</name>
</gene>
<name>A0A7J9F9G2_9ROSI</name>
<dbReference type="Proteomes" id="UP000593568">
    <property type="component" value="Unassembled WGS sequence"/>
</dbReference>
<reference evidence="1 2" key="1">
    <citation type="journal article" date="2019" name="Genome Biol. Evol.">
        <title>Insights into the evolution of the New World diploid cottons (Gossypium, subgenus Houzingenia) based on genome sequencing.</title>
        <authorList>
            <person name="Grover C.E."/>
            <person name="Arick M.A. 2nd"/>
            <person name="Thrash A."/>
            <person name="Conover J.L."/>
            <person name="Sanders W.S."/>
            <person name="Peterson D.G."/>
            <person name="Frelichowski J.E."/>
            <person name="Scheffler J.A."/>
            <person name="Scheffler B.E."/>
            <person name="Wendel J.F."/>
        </authorList>
    </citation>
    <scope>NUCLEOTIDE SEQUENCE [LARGE SCALE GENOMIC DNA]</scope>
    <source>
        <strain evidence="1">8</strain>
        <tissue evidence="1">Leaf</tissue>
    </source>
</reference>
<dbReference type="AlphaFoldDB" id="A0A7J9F9G2"/>
<organism evidence="1 2">
    <name type="scientific">Gossypium trilobum</name>
    <dbReference type="NCBI Taxonomy" id="34281"/>
    <lineage>
        <taxon>Eukaryota</taxon>
        <taxon>Viridiplantae</taxon>
        <taxon>Streptophyta</taxon>
        <taxon>Embryophyta</taxon>
        <taxon>Tracheophyta</taxon>
        <taxon>Spermatophyta</taxon>
        <taxon>Magnoliopsida</taxon>
        <taxon>eudicotyledons</taxon>
        <taxon>Gunneridae</taxon>
        <taxon>Pentapetalae</taxon>
        <taxon>rosids</taxon>
        <taxon>malvids</taxon>
        <taxon>Malvales</taxon>
        <taxon>Malvaceae</taxon>
        <taxon>Malvoideae</taxon>
        <taxon>Gossypium</taxon>
    </lineage>
</organism>
<keyword evidence="2" id="KW-1185">Reference proteome</keyword>
<evidence type="ECO:0000313" key="2">
    <source>
        <dbReference type="Proteomes" id="UP000593568"/>
    </source>
</evidence>
<evidence type="ECO:0000313" key="1">
    <source>
        <dbReference type="EMBL" id="MBA0781907.1"/>
    </source>
</evidence>
<feature type="non-terminal residue" evidence="1">
    <location>
        <position position="61"/>
    </location>
</feature>
<dbReference type="EMBL" id="JABEZW010000012">
    <property type="protein sequence ID" value="MBA0781907.1"/>
    <property type="molecule type" value="Genomic_DNA"/>
</dbReference>